<evidence type="ECO:0000313" key="2">
    <source>
        <dbReference type="Proteomes" id="UP000197025"/>
    </source>
</evidence>
<dbReference type="RefSeq" id="WP_088571404.1">
    <property type="nucleotide sequence ID" value="NZ_FYEK01000028.1"/>
</dbReference>
<reference evidence="2" key="1">
    <citation type="submission" date="2017-06" db="EMBL/GenBank/DDBJ databases">
        <authorList>
            <person name="Varghese N."/>
            <person name="Submissions S."/>
        </authorList>
    </citation>
    <scope>NUCLEOTIDE SEQUENCE [LARGE SCALE GENOMIC DNA]</scope>
    <source>
        <strain evidence="2">JAD2</strain>
    </source>
</reference>
<evidence type="ECO:0000313" key="1">
    <source>
        <dbReference type="EMBL" id="SNB66598.1"/>
    </source>
</evidence>
<evidence type="ECO:0008006" key="3">
    <source>
        <dbReference type="Google" id="ProtNLM"/>
    </source>
</evidence>
<keyword evidence="2" id="KW-1185">Reference proteome</keyword>
<dbReference type="AlphaFoldDB" id="A0A212R452"/>
<protein>
    <recommendedName>
        <fullName evidence="3">Glutaredoxin</fullName>
    </recommendedName>
</protein>
<gene>
    <name evidence="1" type="ORF">SAMN02746019_00001570</name>
</gene>
<dbReference type="Proteomes" id="UP000197025">
    <property type="component" value="Unassembled WGS sequence"/>
</dbReference>
<organism evidence="1 2">
    <name type="scientific">Thermoflexus hugenholtzii JAD2</name>
    <dbReference type="NCBI Taxonomy" id="877466"/>
    <lineage>
        <taxon>Bacteria</taxon>
        <taxon>Bacillati</taxon>
        <taxon>Chloroflexota</taxon>
        <taxon>Thermoflexia</taxon>
        <taxon>Thermoflexales</taxon>
        <taxon>Thermoflexaceae</taxon>
        <taxon>Thermoflexus</taxon>
    </lineage>
</organism>
<dbReference type="EMBL" id="FYEK01000028">
    <property type="protein sequence ID" value="SNB66598.1"/>
    <property type="molecule type" value="Genomic_DNA"/>
</dbReference>
<name>A0A212R452_9CHLR</name>
<accession>A0A212R452</accession>
<sequence length="128" mass="14105">MRRPLRVEVIAYAPTAFYHCLHCELVWQQAGVGPVLHAEQLASGLPEDLQQAYRDLAAWIARLMATYCDQITVKVIDAVSLEGWWKSLRYGARRYPAVIVEGQVFADGDLAGAEAAIARHLSAPQATA</sequence>
<dbReference type="InParanoid" id="A0A212R452"/>
<proteinExistence type="predicted"/>